<keyword evidence="1" id="KW-0479">Metal-binding</keyword>
<keyword evidence="1" id="KW-0862">Zinc</keyword>
<dbReference type="InterPro" id="IPR000315">
    <property type="entry name" value="Znf_B-box"/>
</dbReference>
<evidence type="ECO:0000256" key="1">
    <source>
        <dbReference type="PROSITE-ProRule" id="PRU00024"/>
    </source>
</evidence>
<evidence type="ECO:0000259" key="2">
    <source>
        <dbReference type="PROSITE" id="PS50119"/>
    </source>
</evidence>
<dbReference type="Proteomes" id="UP001164746">
    <property type="component" value="Chromosome 8"/>
</dbReference>
<accession>A0ABY7EQF2</accession>
<sequence length="215" mass="24493">MYLHVTSGNLDCYTQGNWMFWFSFQISKQILDLALFAKSQMATGGLDDTDISNDLKVFEGPDSTIKLCGPCKHDHREEIARGLCIACCEYLCKTCCREHYKHKVTMYHVILKDQDLPVDIAPFLAIRKLMKCSVHTNEDVSHECVDHSCLICAICIKEEHRQCGEVKKLESENGKDANESDLKNIDSLQIKAMNCKLRSECNILNQLVEKRTADI</sequence>
<reference evidence="3" key="1">
    <citation type="submission" date="2022-11" db="EMBL/GenBank/DDBJ databases">
        <title>Centuries of genome instability and evolution in soft-shell clam transmissible cancer (bioRxiv).</title>
        <authorList>
            <person name="Hart S.F.M."/>
            <person name="Yonemitsu M.A."/>
            <person name="Giersch R.M."/>
            <person name="Beal B.F."/>
            <person name="Arriagada G."/>
            <person name="Davis B.W."/>
            <person name="Ostrander E.A."/>
            <person name="Goff S.P."/>
            <person name="Metzger M.J."/>
        </authorList>
    </citation>
    <scope>NUCLEOTIDE SEQUENCE</scope>
    <source>
        <strain evidence="3">MELC-2E11</strain>
        <tissue evidence="3">Siphon/mantle</tissue>
    </source>
</reference>
<keyword evidence="1" id="KW-0863">Zinc-finger</keyword>
<dbReference type="Gene3D" id="3.30.160.60">
    <property type="entry name" value="Classic Zinc Finger"/>
    <property type="match status" value="1"/>
</dbReference>
<dbReference type="EMBL" id="CP111019">
    <property type="protein sequence ID" value="WAR12183.1"/>
    <property type="molecule type" value="Genomic_DNA"/>
</dbReference>
<name>A0ABY7EQF2_MYAAR</name>
<organism evidence="3 4">
    <name type="scientific">Mya arenaria</name>
    <name type="common">Soft-shell clam</name>
    <dbReference type="NCBI Taxonomy" id="6604"/>
    <lineage>
        <taxon>Eukaryota</taxon>
        <taxon>Metazoa</taxon>
        <taxon>Spiralia</taxon>
        <taxon>Lophotrochozoa</taxon>
        <taxon>Mollusca</taxon>
        <taxon>Bivalvia</taxon>
        <taxon>Autobranchia</taxon>
        <taxon>Heteroconchia</taxon>
        <taxon>Euheterodonta</taxon>
        <taxon>Imparidentia</taxon>
        <taxon>Neoheterodontei</taxon>
        <taxon>Myida</taxon>
        <taxon>Myoidea</taxon>
        <taxon>Myidae</taxon>
        <taxon>Mya</taxon>
    </lineage>
</organism>
<feature type="domain" description="B box-type" evidence="2">
    <location>
        <begin position="63"/>
        <end position="107"/>
    </location>
</feature>
<gene>
    <name evidence="3" type="ORF">MAR_026363</name>
</gene>
<dbReference type="PROSITE" id="PS50119">
    <property type="entry name" value="ZF_BBOX"/>
    <property type="match status" value="1"/>
</dbReference>
<dbReference type="SUPFAM" id="SSF57845">
    <property type="entry name" value="B-box zinc-binding domain"/>
    <property type="match status" value="1"/>
</dbReference>
<protein>
    <submittedName>
        <fullName evidence="3">TIF1A-like protein</fullName>
    </submittedName>
</protein>
<evidence type="ECO:0000313" key="4">
    <source>
        <dbReference type="Proteomes" id="UP001164746"/>
    </source>
</evidence>
<evidence type="ECO:0000313" key="3">
    <source>
        <dbReference type="EMBL" id="WAR12183.1"/>
    </source>
</evidence>
<proteinExistence type="predicted"/>
<keyword evidence="4" id="KW-1185">Reference proteome</keyword>